<dbReference type="AlphaFoldDB" id="A0A9D0ZU64"/>
<dbReference type="Proteomes" id="UP000886886">
    <property type="component" value="Unassembled WGS sequence"/>
</dbReference>
<feature type="chain" id="PRO_5038844853" evidence="2">
    <location>
        <begin position="24"/>
        <end position="389"/>
    </location>
</feature>
<evidence type="ECO:0000256" key="2">
    <source>
        <dbReference type="SAM" id="SignalP"/>
    </source>
</evidence>
<feature type="compositionally biased region" description="Acidic residues" evidence="1">
    <location>
        <begin position="71"/>
        <end position="80"/>
    </location>
</feature>
<feature type="region of interest" description="Disordered" evidence="1">
    <location>
        <begin position="226"/>
        <end position="283"/>
    </location>
</feature>
<evidence type="ECO:0000313" key="3">
    <source>
        <dbReference type="EMBL" id="HIQ95864.1"/>
    </source>
</evidence>
<feature type="compositionally biased region" description="Acidic residues" evidence="1">
    <location>
        <begin position="50"/>
        <end position="59"/>
    </location>
</feature>
<evidence type="ECO:0000313" key="4">
    <source>
        <dbReference type="Proteomes" id="UP000886886"/>
    </source>
</evidence>
<organism evidence="3 4">
    <name type="scientific">Candidatus Limivivens merdigallinarum</name>
    <dbReference type="NCBI Taxonomy" id="2840859"/>
    <lineage>
        <taxon>Bacteria</taxon>
        <taxon>Bacillati</taxon>
        <taxon>Bacillota</taxon>
        <taxon>Clostridia</taxon>
        <taxon>Lachnospirales</taxon>
        <taxon>Lachnospiraceae</taxon>
        <taxon>Lachnospiraceae incertae sedis</taxon>
        <taxon>Candidatus Limivivens</taxon>
    </lineage>
</organism>
<feature type="signal peptide" evidence="2">
    <location>
        <begin position="1"/>
        <end position="23"/>
    </location>
</feature>
<sequence length="389" mass="41890">MFGRKAAALMAALFAMTSVPAYASATEAASEKAASAEVKAEEETKTESSESQDAEENKEEDQKVAGADEMAPSEDLDDTGLVEVTAKDLQDGTYEIEVDSSSSMFRITACTLTVEDGKMTAAMTMGGKGYLYLYMGTGVQAADASEEDYIAYKENEEGAHVYEVPIDSLNVKTDCAAFSKNREKWYDRTLIFRADLLPEEAYADEAKYDEVQAALPKKSSKKVLTVGRDEDGEVLESAKGAENSGNSGNAEGAENSELSEDVEGAKNSGDPEDEEADNRSIESGEYLIDVTLEGGSGRASVTSPCQLSVDDNGMTAVIEWSSPYYDYMIVDGEKYTPIDQDNTDNAVFEIPVAALDEEIPVIADTTAMSEPHEVEYTLTFDSGSAEKAE</sequence>
<feature type="compositionally biased region" description="Basic and acidic residues" evidence="1">
    <location>
        <begin position="38"/>
        <end position="48"/>
    </location>
</feature>
<reference evidence="3" key="1">
    <citation type="submission" date="2020-10" db="EMBL/GenBank/DDBJ databases">
        <authorList>
            <person name="Gilroy R."/>
        </authorList>
    </citation>
    <scope>NUCLEOTIDE SEQUENCE</scope>
    <source>
        <strain evidence="3">ChiSjej3B21-11622</strain>
    </source>
</reference>
<keyword evidence="2" id="KW-0732">Signal</keyword>
<proteinExistence type="predicted"/>
<name>A0A9D0ZU64_9FIRM</name>
<accession>A0A9D0ZU64</accession>
<reference evidence="3" key="2">
    <citation type="journal article" date="2021" name="PeerJ">
        <title>Extensive microbial diversity within the chicken gut microbiome revealed by metagenomics and culture.</title>
        <authorList>
            <person name="Gilroy R."/>
            <person name="Ravi A."/>
            <person name="Getino M."/>
            <person name="Pursley I."/>
            <person name="Horton D.L."/>
            <person name="Alikhan N.F."/>
            <person name="Baker D."/>
            <person name="Gharbi K."/>
            <person name="Hall N."/>
            <person name="Watson M."/>
            <person name="Adriaenssens E.M."/>
            <person name="Foster-Nyarko E."/>
            <person name="Jarju S."/>
            <person name="Secka A."/>
            <person name="Antonio M."/>
            <person name="Oren A."/>
            <person name="Chaudhuri R.R."/>
            <person name="La Ragione R."/>
            <person name="Hildebrand F."/>
            <person name="Pallen M.J."/>
        </authorList>
    </citation>
    <scope>NUCLEOTIDE SEQUENCE</scope>
    <source>
        <strain evidence="3">ChiSjej3B21-11622</strain>
    </source>
</reference>
<feature type="region of interest" description="Disordered" evidence="1">
    <location>
        <begin position="25"/>
        <end position="81"/>
    </location>
</feature>
<feature type="compositionally biased region" description="Low complexity" evidence="1">
    <location>
        <begin position="25"/>
        <end position="37"/>
    </location>
</feature>
<comment type="caution">
    <text evidence="3">The sequence shown here is derived from an EMBL/GenBank/DDBJ whole genome shotgun (WGS) entry which is preliminary data.</text>
</comment>
<evidence type="ECO:0000256" key="1">
    <source>
        <dbReference type="SAM" id="MobiDB-lite"/>
    </source>
</evidence>
<gene>
    <name evidence="3" type="ORF">IAB26_04805</name>
</gene>
<protein>
    <submittedName>
        <fullName evidence="3">Uncharacterized protein</fullName>
    </submittedName>
</protein>
<dbReference type="EMBL" id="DVFT01000073">
    <property type="protein sequence ID" value="HIQ95864.1"/>
    <property type="molecule type" value="Genomic_DNA"/>
</dbReference>